<evidence type="ECO:0000313" key="2">
    <source>
        <dbReference type="EMBL" id="BAS02377.1"/>
    </source>
</evidence>
<proteinExistence type="predicted"/>
<evidence type="ECO:0000313" key="1">
    <source>
        <dbReference type="EMBL" id="BAQ35613.1"/>
    </source>
</evidence>
<organism evidence="1">
    <name type="scientific">Staphylococcus aureus</name>
    <dbReference type="NCBI Taxonomy" id="1280"/>
    <lineage>
        <taxon>Bacteria</taxon>
        <taxon>Bacillati</taxon>
        <taxon>Bacillota</taxon>
        <taxon>Bacilli</taxon>
        <taxon>Bacillales</taxon>
        <taxon>Staphylococcaceae</taxon>
        <taxon>Staphylococcus</taxon>
    </lineage>
</organism>
<name>A0A0C6EGD8_STAAU</name>
<dbReference type="AlphaFoldDB" id="A0A0C6EGD8"/>
<reference evidence="1" key="1">
    <citation type="submission" date="2014-08" db="EMBL/GenBank/DDBJ databases">
        <title>Comparative genomics of MRSA.</title>
        <authorList>
            <person name="Yamamoto T."/>
        </authorList>
    </citation>
    <scope>NUCLEOTIDE SEQUENCE</scope>
    <source>
        <strain evidence="1">OC3</strain>
    </source>
</reference>
<dbReference type="EMBL" id="LC032460">
    <property type="protein sequence ID" value="BAS02377.1"/>
    <property type="molecule type" value="Genomic_DNA"/>
</dbReference>
<protein>
    <submittedName>
        <fullName evidence="1">Uncharacterized protein</fullName>
    </submittedName>
</protein>
<reference evidence="2" key="2">
    <citation type="journal article" date="2015" name="PLoS ONE">
        <title>Healthcare- and Community-Associated Methicillin-Resistant Staphylococcus aureus (MRSA) and Fatal Pneumonia with Pediatric Deaths in Krasnoyarsk, Siberian Russia: Unique MRSA's Multiple Virulence Factors, Genome, and Stepwise Evolution.</title>
        <authorList>
            <person name="Khokhlova O.E."/>
            <person name="Hung W.-C."/>
            <person name="Wan T.-W."/>
            <person name="Iwao Y."/>
            <person name="Takano T."/>
            <person name="Higuchi W."/>
            <person name="Yachenko S.V."/>
            <person name="Teplyakova O.V."/>
            <person name="Kamshilova V.V."/>
            <person name="Kotlovsky Y.V."/>
            <person name="Nishiyama A."/>
            <person name="Reva I.V."/>
            <person name="Sidorenko S.V."/>
            <person name="Peryanova O.V."/>
            <person name="Reva G.V."/>
            <person name="Teng L.-J."/>
            <person name="Salmina A.B."/>
            <person name="Yamamoto T."/>
        </authorList>
    </citation>
    <scope>NUCLEOTIDE SEQUENCE</scope>
    <source>
        <strain evidence="2">OC8</strain>
    </source>
</reference>
<dbReference type="SMR" id="A0A0C6EGD8"/>
<sequence length="43" mass="5257">MLKHQLKMKRIHQCQQVIHSIKTMYRIKKRLVITQLPMLKVIT</sequence>
<dbReference type="EMBL" id="AB983236">
    <property type="protein sequence ID" value="BAQ35613.1"/>
    <property type="molecule type" value="Genomic_DNA"/>
</dbReference>
<accession>A0A0H5BRA8</accession>
<accession>A0A0C6EGD8</accession>